<keyword evidence="3" id="KW-1185">Reference proteome</keyword>
<proteinExistence type="predicted"/>
<feature type="non-terminal residue" evidence="2">
    <location>
        <position position="1"/>
    </location>
</feature>
<dbReference type="Gene3D" id="1.10.287.40">
    <property type="entry name" value="Serine-tRNA synthetase, tRNA binding domain"/>
    <property type="match status" value="1"/>
</dbReference>
<dbReference type="Proteomes" id="UP001357485">
    <property type="component" value="Unassembled WGS sequence"/>
</dbReference>
<evidence type="ECO:0000313" key="3">
    <source>
        <dbReference type="Proteomes" id="UP001357485"/>
    </source>
</evidence>
<dbReference type="GO" id="GO:0004828">
    <property type="term" value="F:serine-tRNA ligase activity"/>
    <property type="evidence" value="ECO:0007669"/>
    <property type="project" value="UniProtKB-EC"/>
</dbReference>
<accession>A0ABR0IT93</accession>
<dbReference type="InterPro" id="IPR042103">
    <property type="entry name" value="SerRS_1_N_sf"/>
</dbReference>
<gene>
    <name evidence="2" type="primary">SES1_2</name>
    <name evidence="2" type="ORF">LTR16_012718</name>
</gene>
<dbReference type="EMBL" id="JAVRRA010029802">
    <property type="protein sequence ID" value="KAK5019040.1"/>
    <property type="molecule type" value="Genomic_DNA"/>
</dbReference>
<organism evidence="2 3">
    <name type="scientific">Cryomyces antarcticus</name>
    <dbReference type="NCBI Taxonomy" id="329879"/>
    <lineage>
        <taxon>Eukaryota</taxon>
        <taxon>Fungi</taxon>
        <taxon>Dikarya</taxon>
        <taxon>Ascomycota</taxon>
        <taxon>Pezizomycotina</taxon>
        <taxon>Dothideomycetes</taxon>
        <taxon>Dothideomycetes incertae sedis</taxon>
        <taxon>Cryomyces</taxon>
    </lineage>
</organism>
<evidence type="ECO:0000256" key="1">
    <source>
        <dbReference type="SAM" id="MobiDB-lite"/>
    </source>
</evidence>
<keyword evidence="2" id="KW-0436">Ligase</keyword>
<comment type="caution">
    <text evidence="2">The sequence shown here is derived from an EMBL/GenBank/DDBJ whole genome shotgun (WGS) entry which is preliminary data.</text>
</comment>
<protein>
    <submittedName>
        <fullName evidence="2">Cytosolic seryl-tRNA synthetase</fullName>
        <ecNumber evidence="2">6.1.1.11</ecNumber>
    </submittedName>
</protein>
<evidence type="ECO:0000313" key="2">
    <source>
        <dbReference type="EMBL" id="KAK5019040.1"/>
    </source>
</evidence>
<feature type="region of interest" description="Disordered" evidence="1">
    <location>
        <begin position="1"/>
        <end position="23"/>
    </location>
</feature>
<reference evidence="2 3" key="1">
    <citation type="submission" date="2023-08" db="EMBL/GenBank/DDBJ databases">
        <title>Black Yeasts Isolated from many extreme environments.</title>
        <authorList>
            <person name="Coleine C."/>
            <person name="Stajich J.E."/>
            <person name="Selbmann L."/>
        </authorList>
    </citation>
    <scope>NUCLEOTIDE SEQUENCE [LARGE SCALE GENOMIC DNA]</scope>
    <source>
        <strain evidence="2 3">CCFEE 536</strain>
    </source>
</reference>
<sequence length="72" mass="8228">NKENADDLMKQKDDLQKKKKDQEDLASKKHIELLKKAKSIGNYVHDSVPISDNEVYRKPLSGHWKHSLTSAG</sequence>
<name>A0ABR0IT93_9PEZI</name>
<dbReference type="EC" id="6.1.1.11" evidence="2"/>